<dbReference type="Proteomes" id="UP000282454">
    <property type="component" value="Unassembled WGS sequence"/>
</dbReference>
<evidence type="ECO:0000256" key="1">
    <source>
        <dbReference type="ARBA" id="ARBA00000815"/>
    </source>
</evidence>
<dbReference type="NCBIfam" id="TIGR00087">
    <property type="entry name" value="surE"/>
    <property type="match status" value="1"/>
</dbReference>
<evidence type="ECO:0000256" key="5">
    <source>
        <dbReference type="ARBA" id="ARBA00022723"/>
    </source>
</evidence>
<comment type="similarity">
    <text evidence="2">Belongs to the SurE nucleotidase family.</text>
</comment>
<dbReference type="EMBL" id="RCDD01000010">
    <property type="protein sequence ID" value="RLK53830.1"/>
    <property type="molecule type" value="Genomic_DNA"/>
</dbReference>
<evidence type="ECO:0000256" key="3">
    <source>
        <dbReference type="ARBA" id="ARBA00012643"/>
    </source>
</evidence>
<feature type="domain" description="Survival protein SurE-like phosphatase/nucleotidase" evidence="8">
    <location>
        <begin position="3"/>
        <end position="189"/>
    </location>
</feature>
<dbReference type="GO" id="GO:0004309">
    <property type="term" value="F:exopolyphosphatase activity"/>
    <property type="evidence" value="ECO:0007669"/>
    <property type="project" value="TreeGrafter"/>
</dbReference>
<keyword evidence="6" id="KW-0547">Nucleotide-binding</keyword>
<comment type="caution">
    <text evidence="9">The sequence shown here is derived from an EMBL/GenBank/DDBJ whole genome shotgun (WGS) entry which is preliminary data.</text>
</comment>
<dbReference type="GO" id="GO:0046872">
    <property type="term" value="F:metal ion binding"/>
    <property type="evidence" value="ECO:0007669"/>
    <property type="project" value="UniProtKB-KW"/>
</dbReference>
<reference evidence="9 10" key="1">
    <citation type="submission" date="2018-10" db="EMBL/GenBank/DDBJ databases">
        <title>Genomic Encyclopedia of Archaeal and Bacterial Type Strains, Phase II (KMG-II): from individual species to whole genera.</title>
        <authorList>
            <person name="Goeker M."/>
        </authorList>
    </citation>
    <scope>NUCLEOTIDE SEQUENCE [LARGE SCALE GENOMIC DNA]</scope>
    <source>
        <strain evidence="9 10">DSM 45657</strain>
    </source>
</reference>
<dbReference type="InterPro" id="IPR036523">
    <property type="entry name" value="SurE-like_sf"/>
</dbReference>
<gene>
    <name evidence="9" type="ORF">CLV68_6494</name>
</gene>
<keyword evidence="10" id="KW-1185">Reference proteome</keyword>
<evidence type="ECO:0000256" key="7">
    <source>
        <dbReference type="ARBA" id="ARBA00022801"/>
    </source>
</evidence>
<accession>A0A421AVR7</accession>
<evidence type="ECO:0000256" key="2">
    <source>
        <dbReference type="ARBA" id="ARBA00011062"/>
    </source>
</evidence>
<proteinExistence type="inferred from homology"/>
<dbReference type="InterPro" id="IPR030048">
    <property type="entry name" value="SurE"/>
</dbReference>
<organism evidence="9 10">
    <name type="scientific">Actinokineospora cianjurensis</name>
    <dbReference type="NCBI Taxonomy" id="585224"/>
    <lineage>
        <taxon>Bacteria</taxon>
        <taxon>Bacillati</taxon>
        <taxon>Actinomycetota</taxon>
        <taxon>Actinomycetes</taxon>
        <taxon>Pseudonocardiales</taxon>
        <taxon>Pseudonocardiaceae</taxon>
        <taxon>Actinokineospora</taxon>
    </lineage>
</organism>
<dbReference type="PANTHER" id="PTHR30457">
    <property type="entry name" value="5'-NUCLEOTIDASE SURE"/>
    <property type="match status" value="1"/>
</dbReference>
<evidence type="ECO:0000256" key="6">
    <source>
        <dbReference type="ARBA" id="ARBA00022741"/>
    </source>
</evidence>
<sequence length="254" mass="25579">MRVLVTNDDGIESPGLHALARAAAEAGMAVTVAAPAAEASGTGAGLTAAQDHRRVVTEPRSLPGLDVPAFAVAAHPGLIAMAGCHGAFGEVPDLLLSGINLGANTGRAIVHSGTVGAALTASVLGFRALAVSLDVPFGHSTPPRWDTAAALTADAVALLLDCPPGTVLNVNVPDVAPEAVRGVKWSTLAEFGSVRGAVQRLDDGSIKVTTVRVDADLEPGTDAALLADGYVTVTAVRSVAEDDRVHGRANGWIG</sequence>
<dbReference type="GO" id="GO:0008253">
    <property type="term" value="F:5'-nucleotidase activity"/>
    <property type="evidence" value="ECO:0007669"/>
    <property type="project" value="UniProtKB-EC"/>
</dbReference>
<evidence type="ECO:0000259" key="8">
    <source>
        <dbReference type="Pfam" id="PF01975"/>
    </source>
</evidence>
<keyword evidence="5" id="KW-0479">Metal-binding</keyword>
<dbReference type="Pfam" id="PF01975">
    <property type="entry name" value="SurE"/>
    <property type="match status" value="1"/>
</dbReference>
<dbReference type="InterPro" id="IPR002828">
    <property type="entry name" value="SurE-like_Pase/nucleotidase"/>
</dbReference>
<dbReference type="GO" id="GO:0000166">
    <property type="term" value="F:nucleotide binding"/>
    <property type="evidence" value="ECO:0007669"/>
    <property type="project" value="UniProtKB-KW"/>
</dbReference>
<dbReference type="OrthoDB" id="9780815at2"/>
<dbReference type="EC" id="3.1.3.5" evidence="3"/>
<dbReference type="PANTHER" id="PTHR30457:SF12">
    <property type="entry name" value="5'_3'-NUCLEOTIDASE SURE"/>
    <property type="match status" value="1"/>
</dbReference>
<evidence type="ECO:0000313" key="10">
    <source>
        <dbReference type="Proteomes" id="UP000282454"/>
    </source>
</evidence>
<name>A0A421AVR7_9PSEU</name>
<evidence type="ECO:0000313" key="9">
    <source>
        <dbReference type="EMBL" id="RLK53830.1"/>
    </source>
</evidence>
<dbReference type="SUPFAM" id="SSF64167">
    <property type="entry name" value="SurE-like"/>
    <property type="match status" value="1"/>
</dbReference>
<keyword evidence="7" id="KW-0378">Hydrolase</keyword>
<evidence type="ECO:0000256" key="4">
    <source>
        <dbReference type="ARBA" id="ARBA00022490"/>
    </source>
</evidence>
<keyword evidence="4" id="KW-0963">Cytoplasm</keyword>
<comment type="catalytic activity">
    <reaction evidence="1">
        <text>a ribonucleoside 5'-phosphate + H2O = a ribonucleoside + phosphate</text>
        <dbReference type="Rhea" id="RHEA:12484"/>
        <dbReference type="ChEBI" id="CHEBI:15377"/>
        <dbReference type="ChEBI" id="CHEBI:18254"/>
        <dbReference type="ChEBI" id="CHEBI:43474"/>
        <dbReference type="ChEBI" id="CHEBI:58043"/>
        <dbReference type="EC" id="3.1.3.5"/>
    </reaction>
</comment>
<dbReference type="RefSeq" id="WP_121394779.1">
    <property type="nucleotide sequence ID" value="NZ_RCDD01000010.1"/>
</dbReference>
<protein>
    <recommendedName>
        <fullName evidence="3">5'-nucleotidase</fullName>
        <ecNumber evidence="3">3.1.3.5</ecNumber>
    </recommendedName>
</protein>
<dbReference type="AlphaFoldDB" id="A0A421AVR7"/>
<dbReference type="Gene3D" id="3.40.1210.10">
    <property type="entry name" value="Survival protein SurE-like phosphatase/nucleotidase"/>
    <property type="match status" value="1"/>
</dbReference>
<dbReference type="GO" id="GO:0008254">
    <property type="term" value="F:3'-nucleotidase activity"/>
    <property type="evidence" value="ECO:0007669"/>
    <property type="project" value="TreeGrafter"/>
</dbReference>